<gene>
    <name evidence="2" type="ORF">CVLEPA_LOCUS30023</name>
</gene>
<dbReference type="Pfam" id="PF00092">
    <property type="entry name" value="VWA"/>
    <property type="match status" value="2"/>
</dbReference>
<dbReference type="InterPro" id="IPR036465">
    <property type="entry name" value="vWFA_dom_sf"/>
</dbReference>
<dbReference type="EMBL" id="CAWYQH010000163">
    <property type="protein sequence ID" value="CAK8696689.1"/>
    <property type="molecule type" value="Genomic_DNA"/>
</dbReference>
<organism evidence="2 3">
    <name type="scientific">Clavelina lepadiformis</name>
    <name type="common">Light-bulb sea squirt</name>
    <name type="synonym">Ascidia lepadiformis</name>
    <dbReference type="NCBI Taxonomy" id="159417"/>
    <lineage>
        <taxon>Eukaryota</taxon>
        <taxon>Metazoa</taxon>
        <taxon>Chordata</taxon>
        <taxon>Tunicata</taxon>
        <taxon>Ascidiacea</taxon>
        <taxon>Aplousobranchia</taxon>
        <taxon>Clavelinidae</taxon>
        <taxon>Clavelina</taxon>
    </lineage>
</organism>
<keyword evidence="3" id="KW-1185">Reference proteome</keyword>
<dbReference type="SUPFAM" id="SSF53300">
    <property type="entry name" value="vWA-like"/>
    <property type="match status" value="2"/>
</dbReference>
<evidence type="ECO:0000313" key="2">
    <source>
        <dbReference type="EMBL" id="CAK8696689.1"/>
    </source>
</evidence>
<proteinExistence type="predicted"/>
<name>A0ABP0H180_CLALP</name>
<feature type="domain" description="VWFA" evidence="1">
    <location>
        <begin position="163"/>
        <end position="337"/>
    </location>
</feature>
<dbReference type="SMART" id="SM00327">
    <property type="entry name" value="VWA"/>
    <property type="match status" value="1"/>
</dbReference>
<comment type="caution">
    <text evidence="2">The sequence shown here is derived from an EMBL/GenBank/DDBJ whole genome shotgun (WGS) entry which is preliminary data.</text>
</comment>
<dbReference type="InterPro" id="IPR050525">
    <property type="entry name" value="ECM_Assembly_Org"/>
</dbReference>
<dbReference type="Gene3D" id="3.40.50.410">
    <property type="entry name" value="von Willebrand factor, type A domain"/>
    <property type="match status" value="2"/>
</dbReference>
<protein>
    <recommendedName>
        <fullName evidence="1">VWFA domain-containing protein</fullName>
    </recommendedName>
</protein>
<dbReference type="PROSITE" id="PS50234">
    <property type="entry name" value="VWFA"/>
    <property type="match status" value="2"/>
</dbReference>
<feature type="domain" description="VWFA" evidence="1">
    <location>
        <begin position="1"/>
        <end position="115"/>
    </location>
</feature>
<dbReference type="PRINTS" id="PR00453">
    <property type="entry name" value="VWFADOMAIN"/>
</dbReference>
<dbReference type="Proteomes" id="UP001642483">
    <property type="component" value="Unassembled WGS sequence"/>
</dbReference>
<evidence type="ECO:0000313" key="3">
    <source>
        <dbReference type="Proteomes" id="UP001642483"/>
    </source>
</evidence>
<reference evidence="2 3" key="1">
    <citation type="submission" date="2024-02" db="EMBL/GenBank/DDBJ databases">
        <authorList>
            <person name="Daric V."/>
            <person name="Darras S."/>
        </authorList>
    </citation>
    <scope>NUCLEOTIDE SEQUENCE [LARGE SCALE GENOMIC DNA]</scope>
</reference>
<dbReference type="PANTHER" id="PTHR24020:SF84">
    <property type="entry name" value="VWFA DOMAIN-CONTAINING PROTEIN"/>
    <property type="match status" value="1"/>
</dbReference>
<sequence length="387" mass="42084">MVEHSSDEIADVVHSIHQMRSGTKSYSALRFVNNNLYPDLRENSFKILITMTDGDASEDKDIEAIQQARSNFNMMIAAGVGEKVNNDTLEDFSSSQDYIINVNNFVELKSTISSIVENTCSGIDAILSGMEEPGDTTAAPTTTSAAPSSSTTLAPGCYKAFGGLAFVLDGSASVGETGFAELQRFLLELIKEIPNIGNDGVQVAIIQYNNQPRVEINFEDYSNKKDLLDAITFIEYLDGNTRTGAALETLSGLFVEAARPDRKKVGVVITDGRSQDDVTGPSEQLREDGVSLFAVGVGEAEYVELREIASQPTDRYILSVNNYASITQIREELLSKICSAAEGLYISAEESEAGIEDDLLIPDRKLLTTPAFSREVDETSGEMEFTL</sequence>
<accession>A0ABP0H180</accession>
<evidence type="ECO:0000259" key="1">
    <source>
        <dbReference type="PROSITE" id="PS50234"/>
    </source>
</evidence>
<dbReference type="PANTHER" id="PTHR24020">
    <property type="entry name" value="COLLAGEN ALPHA"/>
    <property type="match status" value="1"/>
</dbReference>
<dbReference type="InterPro" id="IPR002035">
    <property type="entry name" value="VWF_A"/>
</dbReference>